<protein>
    <submittedName>
        <fullName evidence="10">Dipeptidase</fullName>
        <ecNumber evidence="10">3.4.13.-</ecNumber>
    </submittedName>
</protein>
<dbReference type="PANTHER" id="PTHR43808:SF31">
    <property type="entry name" value="N-ACETYL-L-CITRULLINE DEACETYLASE"/>
    <property type="match status" value="1"/>
</dbReference>
<dbReference type="NCBIfam" id="TIGR01887">
    <property type="entry name" value="dipeptidaselike"/>
    <property type="match status" value="1"/>
</dbReference>
<keyword evidence="11" id="KW-1185">Reference proteome</keyword>
<keyword evidence="5 10" id="KW-0378">Hydrolase</keyword>
<dbReference type="GO" id="GO:0008777">
    <property type="term" value="F:acetylornithine deacetylase activity"/>
    <property type="evidence" value="ECO:0007669"/>
    <property type="project" value="TreeGrafter"/>
</dbReference>
<dbReference type="Proteomes" id="UP000006001">
    <property type="component" value="Unassembled WGS sequence"/>
</dbReference>
<dbReference type="InterPro" id="IPR010964">
    <property type="entry name" value="M20A_pepV-rel"/>
</dbReference>
<evidence type="ECO:0000256" key="4">
    <source>
        <dbReference type="ARBA" id="ARBA00022723"/>
    </source>
</evidence>
<dbReference type="GO" id="GO:0008270">
    <property type="term" value="F:zinc ion binding"/>
    <property type="evidence" value="ECO:0007669"/>
    <property type="project" value="InterPro"/>
</dbReference>
<dbReference type="Gene3D" id="3.30.70.360">
    <property type="match status" value="2"/>
</dbReference>
<dbReference type="GO" id="GO:0006508">
    <property type="term" value="P:proteolysis"/>
    <property type="evidence" value="ECO:0007669"/>
    <property type="project" value="UniProtKB-KW"/>
</dbReference>
<evidence type="ECO:0000256" key="5">
    <source>
        <dbReference type="ARBA" id="ARBA00022801"/>
    </source>
</evidence>
<dbReference type="SUPFAM" id="SSF55031">
    <property type="entry name" value="Bacterial exopeptidase dimerisation domain"/>
    <property type="match status" value="1"/>
</dbReference>
<evidence type="ECO:0000256" key="8">
    <source>
        <dbReference type="ARBA" id="ARBA00023049"/>
    </source>
</evidence>
<dbReference type="AlphaFoldDB" id="D0WGH5"/>
<sequence length="481" mass="51081">MAAYVPDVSILQEADAFIDAHWEEIVEEIGRLIAVPSVVDFDAATPEHPSGKKAHDGLNAAVDLARRLGFEATDNDGNVGVAVLPGERPETLAMICHADVVQPGIGWTVDPWTLVRRDGFLIGRGVVDDKGPLAISLYCMKFFADRGIRLPYTMHMIMGANEEVGTMQDVAFYLEKYGAPAFTFTPDDMFPVCYGEKGCVNAEIVSPAFEDGAIVDFTTGESSLNAVPSMAALVVRHEGSGLPDTDRVTVTEENVDGIPCARIVAHGRGGHASMPEGTVNAIGLACDYALEHRLVDGAEADFLRLVSALAASTDGAAAGIDCSDAHFDPLTGVIGTVRTEGARVVATLDIRFPTATTADAIMESLRSVAAAAGADARFVSGRDPFVLDPESPVVRTLAQAYRDATGLEGEPFTIGGGTYARAFPCAASFGVLDPHDDYPDWVGQMHGADEGVAEETLKRAMRVYILTIDRLMGMDLNDLSA</sequence>
<evidence type="ECO:0000256" key="7">
    <source>
        <dbReference type="ARBA" id="ARBA00022997"/>
    </source>
</evidence>
<comment type="cofactor">
    <cofactor evidence="1">
        <name>Zn(2+)</name>
        <dbReference type="ChEBI" id="CHEBI:29105"/>
    </cofactor>
</comment>
<evidence type="ECO:0000256" key="6">
    <source>
        <dbReference type="ARBA" id="ARBA00022833"/>
    </source>
</evidence>
<dbReference type="Gene3D" id="3.40.630.10">
    <property type="entry name" value="Zn peptidases"/>
    <property type="match status" value="1"/>
</dbReference>
<comment type="caution">
    <text evidence="10">The sequence shown here is derived from an EMBL/GenBank/DDBJ whole genome shotgun (WGS) entry which is preliminary data.</text>
</comment>
<evidence type="ECO:0000313" key="11">
    <source>
        <dbReference type="Proteomes" id="UP000006001"/>
    </source>
</evidence>
<keyword evidence="7 10" id="KW-0224">Dipeptidase</keyword>
<dbReference type="OrthoDB" id="7055905at2"/>
<evidence type="ECO:0000256" key="3">
    <source>
        <dbReference type="ARBA" id="ARBA00022670"/>
    </source>
</evidence>
<dbReference type="Pfam" id="PF01546">
    <property type="entry name" value="Peptidase_M20"/>
    <property type="match status" value="1"/>
</dbReference>
<evidence type="ECO:0000259" key="9">
    <source>
        <dbReference type="Pfam" id="PF07687"/>
    </source>
</evidence>
<accession>D0WGH5</accession>
<dbReference type="GeneID" id="85007492"/>
<keyword evidence="6" id="KW-0862">Zinc</keyword>
<evidence type="ECO:0000256" key="1">
    <source>
        <dbReference type="ARBA" id="ARBA00001947"/>
    </source>
</evidence>
<dbReference type="EMBL" id="ACUX02000006">
    <property type="protein sequence ID" value="EEZ61587.1"/>
    <property type="molecule type" value="Genomic_DNA"/>
</dbReference>
<name>D0WGH5_SLAES</name>
<dbReference type="HOGENOM" id="CLU_031786_0_0_11"/>
<dbReference type="InterPro" id="IPR002933">
    <property type="entry name" value="Peptidase_M20"/>
</dbReference>
<dbReference type="GO" id="GO:0008237">
    <property type="term" value="F:metallopeptidase activity"/>
    <property type="evidence" value="ECO:0007669"/>
    <property type="project" value="UniProtKB-KW"/>
</dbReference>
<dbReference type="InterPro" id="IPR050072">
    <property type="entry name" value="Peptidase_M20A"/>
</dbReference>
<dbReference type="GO" id="GO:0006526">
    <property type="term" value="P:L-arginine biosynthetic process"/>
    <property type="evidence" value="ECO:0007669"/>
    <property type="project" value="TreeGrafter"/>
</dbReference>
<dbReference type="EC" id="3.4.13.-" evidence="10"/>
<gene>
    <name evidence="10" type="ORF">HMPREF0762_00928</name>
</gene>
<dbReference type="InterPro" id="IPR011650">
    <property type="entry name" value="Peptidase_M20_dimer"/>
</dbReference>
<keyword evidence="8" id="KW-0482">Metalloprotease</keyword>
<dbReference type="RefSeq" id="WP_006362185.1">
    <property type="nucleotide sequence ID" value="NZ_GG700630.1"/>
</dbReference>
<reference evidence="10" key="1">
    <citation type="submission" date="2009-10" db="EMBL/GenBank/DDBJ databases">
        <authorList>
            <person name="Weinstock G."/>
            <person name="Sodergren E."/>
            <person name="Clifton S."/>
            <person name="Fulton L."/>
            <person name="Fulton B."/>
            <person name="Courtney L."/>
            <person name="Fronick C."/>
            <person name="Harrison M."/>
            <person name="Strong C."/>
            <person name="Farmer C."/>
            <person name="Delahaunty K."/>
            <person name="Markovic C."/>
            <person name="Hall O."/>
            <person name="Minx P."/>
            <person name="Tomlinson C."/>
            <person name="Mitreva M."/>
            <person name="Nelson J."/>
            <person name="Hou S."/>
            <person name="Wollam A."/>
            <person name="Pepin K.H."/>
            <person name="Johnson M."/>
            <person name="Bhonagiri V."/>
            <person name="Nash W.E."/>
            <person name="Warren W."/>
            <person name="Chinwalla A."/>
            <person name="Mardis E.R."/>
            <person name="Wilson R.K."/>
        </authorList>
    </citation>
    <scope>NUCLEOTIDE SEQUENCE [LARGE SCALE GENOMIC DNA]</scope>
    <source>
        <strain evidence="10">ATCC 700122</strain>
    </source>
</reference>
<dbReference type="GO" id="GO:0016805">
    <property type="term" value="F:dipeptidase activity"/>
    <property type="evidence" value="ECO:0007669"/>
    <property type="project" value="UniProtKB-KW"/>
</dbReference>
<comment type="similarity">
    <text evidence="2">Belongs to the peptidase M20A family.</text>
</comment>
<proteinExistence type="inferred from homology"/>
<feature type="domain" description="Peptidase M20 dimerisation" evidence="9">
    <location>
        <begin position="260"/>
        <end position="373"/>
    </location>
</feature>
<dbReference type="STRING" id="649764.HMPREF0762_00928"/>
<dbReference type="PANTHER" id="PTHR43808">
    <property type="entry name" value="ACETYLORNITHINE DEACETYLASE"/>
    <property type="match status" value="1"/>
</dbReference>
<dbReference type="SUPFAM" id="SSF53187">
    <property type="entry name" value="Zn-dependent exopeptidases"/>
    <property type="match status" value="1"/>
</dbReference>
<dbReference type="Pfam" id="PF07687">
    <property type="entry name" value="M20_dimer"/>
    <property type="match status" value="1"/>
</dbReference>
<evidence type="ECO:0000256" key="2">
    <source>
        <dbReference type="ARBA" id="ARBA00006247"/>
    </source>
</evidence>
<dbReference type="eggNOG" id="COG0624">
    <property type="taxonomic scope" value="Bacteria"/>
</dbReference>
<keyword evidence="3" id="KW-0645">Protease</keyword>
<organism evidence="10 11">
    <name type="scientific">Slackia exigua (strain ATCC 700122 / DSM 15923 / CIP 105133 / JCM 11022 / KCTC 5966 / S-7)</name>
    <dbReference type="NCBI Taxonomy" id="649764"/>
    <lineage>
        <taxon>Bacteria</taxon>
        <taxon>Bacillati</taxon>
        <taxon>Actinomycetota</taxon>
        <taxon>Coriobacteriia</taxon>
        <taxon>Eggerthellales</taxon>
        <taxon>Eggerthellaceae</taxon>
        <taxon>Slackia</taxon>
    </lineage>
</organism>
<dbReference type="InterPro" id="IPR036264">
    <property type="entry name" value="Bact_exopeptidase_dim_dom"/>
</dbReference>
<evidence type="ECO:0000313" key="10">
    <source>
        <dbReference type="EMBL" id="EEZ61587.1"/>
    </source>
</evidence>
<keyword evidence="4" id="KW-0479">Metal-binding</keyword>